<feature type="compositionally biased region" description="Basic and acidic residues" evidence="1">
    <location>
        <begin position="286"/>
        <end position="295"/>
    </location>
</feature>
<evidence type="ECO:0000313" key="4">
    <source>
        <dbReference type="Proteomes" id="UP001498398"/>
    </source>
</evidence>
<dbReference type="EMBL" id="JBANRG010000010">
    <property type="protein sequence ID" value="KAK7462703.1"/>
    <property type="molecule type" value="Genomic_DNA"/>
</dbReference>
<dbReference type="PANTHER" id="PTHR14030:SF4">
    <property type="entry name" value="BUB1 KINASE, ISOFORM A-RELATED"/>
    <property type="match status" value="1"/>
</dbReference>
<feature type="region of interest" description="Disordered" evidence="1">
    <location>
        <begin position="230"/>
        <end position="461"/>
    </location>
</feature>
<dbReference type="EC" id="2.7.11.1" evidence="3"/>
<keyword evidence="3" id="KW-0808">Transferase</keyword>
<name>A0ABR1JJC7_9AGAR</name>
<keyword evidence="4" id="KW-1185">Reference proteome</keyword>
<organism evidence="3 4">
    <name type="scientific">Marasmiellus scandens</name>
    <dbReference type="NCBI Taxonomy" id="2682957"/>
    <lineage>
        <taxon>Eukaryota</taxon>
        <taxon>Fungi</taxon>
        <taxon>Dikarya</taxon>
        <taxon>Basidiomycota</taxon>
        <taxon>Agaricomycotina</taxon>
        <taxon>Agaricomycetes</taxon>
        <taxon>Agaricomycetidae</taxon>
        <taxon>Agaricales</taxon>
        <taxon>Marasmiineae</taxon>
        <taxon>Omphalotaceae</taxon>
        <taxon>Marasmiellus</taxon>
    </lineage>
</organism>
<dbReference type="PANTHER" id="PTHR14030">
    <property type="entry name" value="MITOTIC CHECKPOINT SERINE/THREONINE-PROTEIN KINASE BUB1"/>
    <property type="match status" value="1"/>
</dbReference>
<proteinExistence type="predicted"/>
<feature type="compositionally biased region" description="Low complexity" evidence="1">
    <location>
        <begin position="239"/>
        <end position="251"/>
    </location>
</feature>
<evidence type="ECO:0000259" key="2">
    <source>
        <dbReference type="PROSITE" id="PS51489"/>
    </source>
</evidence>
<dbReference type="Gene3D" id="1.25.40.430">
    <property type="match status" value="1"/>
</dbReference>
<dbReference type="InterPro" id="IPR013212">
    <property type="entry name" value="Mad3/Bub1_I"/>
</dbReference>
<feature type="compositionally biased region" description="Low complexity" evidence="1">
    <location>
        <begin position="417"/>
        <end position="427"/>
    </location>
</feature>
<feature type="compositionally biased region" description="Polar residues" evidence="1">
    <location>
        <begin position="364"/>
        <end position="373"/>
    </location>
</feature>
<evidence type="ECO:0000313" key="3">
    <source>
        <dbReference type="EMBL" id="KAK7462703.1"/>
    </source>
</evidence>
<keyword evidence="3" id="KW-0418">Kinase</keyword>
<feature type="compositionally biased region" description="Basic and acidic residues" evidence="1">
    <location>
        <begin position="449"/>
        <end position="461"/>
    </location>
</feature>
<dbReference type="SMART" id="SM00777">
    <property type="entry name" value="Mad3_BUB1_I"/>
    <property type="match status" value="1"/>
</dbReference>
<accession>A0ABR1JJC7</accession>
<dbReference type="Pfam" id="PF08311">
    <property type="entry name" value="Mad3_BUB1_I"/>
    <property type="match status" value="1"/>
</dbReference>
<reference evidence="3 4" key="1">
    <citation type="submission" date="2024-01" db="EMBL/GenBank/DDBJ databases">
        <title>A draft genome for the cacao thread blight pathogen Marasmiellus scandens.</title>
        <authorList>
            <person name="Baruah I.K."/>
            <person name="Leung J."/>
            <person name="Bukari Y."/>
            <person name="Amoako-Attah I."/>
            <person name="Meinhardt L.W."/>
            <person name="Bailey B.A."/>
            <person name="Cohen S.P."/>
        </authorList>
    </citation>
    <scope>NUCLEOTIDE SEQUENCE [LARGE SCALE GENOMIC DNA]</scope>
    <source>
        <strain evidence="3 4">GH-19</strain>
    </source>
</reference>
<dbReference type="GO" id="GO:0004674">
    <property type="term" value="F:protein serine/threonine kinase activity"/>
    <property type="evidence" value="ECO:0007669"/>
    <property type="project" value="UniProtKB-EC"/>
</dbReference>
<dbReference type="InterPro" id="IPR015661">
    <property type="entry name" value="Bub1/Mad3"/>
</dbReference>
<dbReference type="PROSITE" id="PS51489">
    <property type="entry name" value="BUB1_N"/>
    <property type="match status" value="1"/>
</dbReference>
<gene>
    <name evidence="3" type="primary">BUB1</name>
    <name evidence="3" type="ORF">VKT23_007291</name>
</gene>
<dbReference type="Proteomes" id="UP001498398">
    <property type="component" value="Unassembled WGS sequence"/>
</dbReference>
<comment type="caution">
    <text evidence="3">The sequence shown here is derived from an EMBL/GenBank/DDBJ whole genome shotgun (WGS) entry which is preliminary data.</text>
</comment>
<evidence type="ECO:0000256" key="1">
    <source>
        <dbReference type="SAM" id="MobiDB-lite"/>
    </source>
</evidence>
<sequence>MSDEDFFMDNTPRIVDCDVLEAAKENVQPLASGRRVTALSSLLATPHARRESRLASIRHRLRLNVEIALEDEDDDPLEAYCALVYWTLENYPQGHSAESGLLELLEEATRILKDDRSGKWRGEMKYLKLWMLYASFVEKPVIIYRFLIANDIGTDFGILYEEFAAVLERDGRRKEADDIYALGIARRASPLDHLKSRYSEFQRRMMSAAPAAPVLQPETSTTRRAVLATTSAAAPLPGPSSRQTRPPSTTSNAPIPVFVDPTGEASQGSGMETNAWPDLGTRKTRIKENVPETKKLSGTKLKQAGKSKRLVSASSSSGSSFVPFTDPGPDDMPPPPVVPSKKAKSTSNSSSRGGFVPFVDEPLQKSSGSSKASFTPFVDEPSTSSKPSFVPFTDKQEGAPAVPSTPKFTPFCDEDASSATPATSNSTVPGSVMKLKTADLQSSTPSEAEALRKDPLKNYTS</sequence>
<feature type="domain" description="BUB1 N-terminal" evidence="2">
    <location>
        <begin position="63"/>
        <end position="225"/>
    </location>
</feature>
<protein>
    <submittedName>
        <fullName evidence="3">Protein kinase</fullName>
        <ecNumber evidence="3">2.7.11.1</ecNumber>
    </submittedName>
</protein>